<dbReference type="GO" id="GO:0044205">
    <property type="term" value="P:'de novo' UMP biosynthetic process"/>
    <property type="evidence" value="ECO:0007669"/>
    <property type="project" value="UniProtKB-UniRule"/>
</dbReference>
<evidence type="ECO:0000256" key="8">
    <source>
        <dbReference type="HAMAP-Rule" id="MF_01209"/>
    </source>
</evidence>
<dbReference type="HAMAP" id="MF_01209">
    <property type="entry name" value="CPSase_S_chain"/>
    <property type="match status" value="1"/>
</dbReference>
<gene>
    <name evidence="8" type="primary">carA</name>
    <name evidence="10" type="ORF">A3A33_00970</name>
</gene>
<sequence length="350" mass="39259">MGNPKRGSFFKEGYLALSDGTVFKGSIPSWQSEKYFGEVVFNTGMTGYVESLTDPSYSGQILVFTYPLIGNYDIQDTSVWESEKIHAAGVVISEVYGTAFTEWLREQKIPLITGIDTRALTKRLRSQGTMAGAISREAKSYKPKAVSVKFVSIPKPIVYNEQFKKKIILVDCGMKMNILRSLRQMPYRIKRVPRGYDYSGEDYVGIVLSNGPGDPANYVETVAVLKKALKKNRPVFGICLGSQIMALAAGAKTYKLKFGHRGHNQPVIEAQSGKREAKNNCYITSQNHGYAVDEKTLPKDWYVNFRNLNDNSVEGVAHKTKPFFSVQFHPEACPGPTDTKWLFDEFEKLL</sequence>
<dbReference type="SUPFAM" id="SSF52021">
    <property type="entry name" value="Carbamoyl phosphate synthetase, small subunit N-terminal domain"/>
    <property type="match status" value="1"/>
</dbReference>
<keyword evidence="8" id="KW-0055">Arginine biosynthesis</keyword>
<reference evidence="10 11" key="1">
    <citation type="journal article" date="2016" name="Nat. Commun.">
        <title>Thousands of microbial genomes shed light on interconnected biogeochemical processes in an aquifer system.</title>
        <authorList>
            <person name="Anantharaman K."/>
            <person name="Brown C.T."/>
            <person name="Hug L.A."/>
            <person name="Sharon I."/>
            <person name="Castelle C.J."/>
            <person name="Probst A.J."/>
            <person name="Thomas B.C."/>
            <person name="Singh A."/>
            <person name="Wilkins M.J."/>
            <person name="Karaoz U."/>
            <person name="Brodie E.L."/>
            <person name="Williams K.H."/>
            <person name="Hubbard S.S."/>
            <person name="Banfield J.F."/>
        </authorList>
    </citation>
    <scope>NUCLEOTIDE SEQUENCE [LARGE SCALE GENOMIC DNA]</scope>
</reference>
<dbReference type="SUPFAM" id="SSF52317">
    <property type="entry name" value="Class I glutamine amidotransferase-like"/>
    <property type="match status" value="1"/>
</dbReference>
<comment type="catalytic activity">
    <reaction evidence="7 8">
        <text>hydrogencarbonate + L-glutamine + 2 ATP + H2O = carbamoyl phosphate + L-glutamate + 2 ADP + phosphate + 2 H(+)</text>
        <dbReference type="Rhea" id="RHEA:18633"/>
        <dbReference type="ChEBI" id="CHEBI:15377"/>
        <dbReference type="ChEBI" id="CHEBI:15378"/>
        <dbReference type="ChEBI" id="CHEBI:17544"/>
        <dbReference type="ChEBI" id="CHEBI:29985"/>
        <dbReference type="ChEBI" id="CHEBI:30616"/>
        <dbReference type="ChEBI" id="CHEBI:43474"/>
        <dbReference type="ChEBI" id="CHEBI:58228"/>
        <dbReference type="ChEBI" id="CHEBI:58359"/>
        <dbReference type="ChEBI" id="CHEBI:456216"/>
        <dbReference type="EC" id="6.3.5.5"/>
    </reaction>
</comment>
<dbReference type="Gene3D" id="3.50.30.20">
    <property type="entry name" value="Carbamoyl-phosphate synthase small subunit, N-terminal domain"/>
    <property type="match status" value="1"/>
</dbReference>
<dbReference type="InterPro" id="IPR050472">
    <property type="entry name" value="Anth_synth/Amidotransfase"/>
</dbReference>
<feature type="binding site" evidence="8">
    <location>
        <position position="56"/>
    </location>
    <ligand>
        <name>L-glutamine</name>
        <dbReference type="ChEBI" id="CHEBI:58359"/>
    </ligand>
</feature>
<comment type="similarity">
    <text evidence="2 8">Belongs to the CarA family.</text>
</comment>
<proteinExistence type="inferred from homology"/>
<dbReference type="UniPathway" id="UPA00070">
    <property type="reaction ID" value="UER00115"/>
</dbReference>
<feature type="binding site" evidence="8">
    <location>
        <position position="211"/>
    </location>
    <ligand>
        <name>L-glutamine</name>
        <dbReference type="ChEBI" id="CHEBI:58359"/>
    </ligand>
</feature>
<feature type="active site" description="Nucleophile" evidence="8">
    <location>
        <position position="239"/>
    </location>
</feature>
<dbReference type="InterPro" id="IPR029062">
    <property type="entry name" value="Class_I_gatase-like"/>
</dbReference>
<dbReference type="PANTHER" id="PTHR43418:SF7">
    <property type="entry name" value="CARBAMOYL-PHOSPHATE SYNTHASE SMALL CHAIN"/>
    <property type="match status" value="1"/>
</dbReference>
<dbReference type="PROSITE" id="PS51273">
    <property type="entry name" value="GATASE_TYPE_1"/>
    <property type="match status" value="1"/>
</dbReference>
<keyword evidence="5 8" id="KW-0067">ATP-binding</keyword>
<keyword evidence="8" id="KW-0665">Pyrimidine biosynthesis</keyword>
<feature type="active site" evidence="8">
    <location>
        <position position="331"/>
    </location>
</feature>
<accession>A0A1F8GWR6</accession>
<feature type="region of interest" description="CPSase" evidence="8">
    <location>
        <begin position="1"/>
        <end position="165"/>
    </location>
</feature>
<keyword evidence="3 8" id="KW-0436">Ligase</keyword>
<evidence type="ECO:0000313" key="11">
    <source>
        <dbReference type="Proteomes" id="UP000179047"/>
    </source>
</evidence>
<name>A0A1F8GWR6_9BACT</name>
<dbReference type="GO" id="GO:0006526">
    <property type="term" value="P:L-arginine biosynthetic process"/>
    <property type="evidence" value="ECO:0007669"/>
    <property type="project" value="UniProtKB-UniRule"/>
</dbReference>
<dbReference type="UniPathway" id="UPA00068">
    <property type="reaction ID" value="UER00171"/>
</dbReference>
<organism evidence="10 11">
    <name type="scientific">Candidatus Yanofskybacteria bacterium RIFCSPLOWO2_01_FULL_49_25</name>
    <dbReference type="NCBI Taxonomy" id="1802701"/>
    <lineage>
        <taxon>Bacteria</taxon>
        <taxon>Candidatus Yanofskyibacteriota</taxon>
    </lineage>
</organism>
<evidence type="ECO:0000256" key="1">
    <source>
        <dbReference type="ARBA" id="ARBA00005077"/>
    </source>
</evidence>
<feature type="binding site" evidence="8">
    <location>
        <position position="240"/>
    </location>
    <ligand>
        <name>L-glutamine</name>
        <dbReference type="ChEBI" id="CHEBI:58359"/>
    </ligand>
</feature>
<dbReference type="PANTHER" id="PTHR43418">
    <property type="entry name" value="MULTIFUNCTIONAL TRYPTOPHAN BIOSYNTHESIS PROTEIN-RELATED"/>
    <property type="match status" value="1"/>
</dbReference>
<feature type="binding site" evidence="8">
    <location>
        <position position="290"/>
    </location>
    <ligand>
        <name>L-glutamine</name>
        <dbReference type="ChEBI" id="CHEBI:58359"/>
    </ligand>
</feature>
<dbReference type="Pfam" id="PF00988">
    <property type="entry name" value="CPSase_sm_chain"/>
    <property type="match status" value="1"/>
</dbReference>
<feature type="binding site" evidence="8">
    <location>
        <position position="243"/>
    </location>
    <ligand>
        <name>L-glutamine</name>
        <dbReference type="ChEBI" id="CHEBI:58359"/>
    </ligand>
</feature>
<feature type="active site" evidence="8">
    <location>
        <position position="329"/>
    </location>
</feature>
<dbReference type="Gene3D" id="3.40.50.880">
    <property type="match status" value="1"/>
</dbReference>
<dbReference type="NCBIfam" id="TIGR01368">
    <property type="entry name" value="CPSaseIIsmall"/>
    <property type="match status" value="1"/>
</dbReference>
<dbReference type="CDD" id="cd01744">
    <property type="entry name" value="GATase1_CPSase"/>
    <property type="match status" value="1"/>
</dbReference>
<dbReference type="InterPro" id="IPR002474">
    <property type="entry name" value="CarbamoylP_synth_ssu_N"/>
</dbReference>
<evidence type="ECO:0000256" key="6">
    <source>
        <dbReference type="ARBA" id="ARBA00022962"/>
    </source>
</evidence>
<dbReference type="InterPro" id="IPR035686">
    <property type="entry name" value="CPSase_GATase1"/>
</dbReference>
<feature type="binding site" evidence="8">
    <location>
        <position position="289"/>
    </location>
    <ligand>
        <name>L-glutamine</name>
        <dbReference type="ChEBI" id="CHEBI:58359"/>
    </ligand>
</feature>
<dbReference type="GO" id="GO:0005524">
    <property type="term" value="F:ATP binding"/>
    <property type="evidence" value="ECO:0007669"/>
    <property type="project" value="UniProtKB-UniRule"/>
</dbReference>
<comment type="pathway">
    <text evidence="1 8">Amino-acid biosynthesis; L-arginine biosynthesis; carbamoyl phosphate from bicarbonate: step 1/1.</text>
</comment>
<protein>
    <recommendedName>
        <fullName evidence="8">Carbamoyl phosphate synthase small chain</fullName>
        <ecNumber evidence="8">6.3.5.5</ecNumber>
    </recommendedName>
    <alternativeName>
        <fullName evidence="8">Carbamoyl phosphate synthetase glutamine chain</fullName>
    </alternativeName>
</protein>
<dbReference type="SMART" id="SM01097">
    <property type="entry name" value="CPSase_sm_chain"/>
    <property type="match status" value="1"/>
</dbReference>
<dbReference type="GO" id="GO:0006207">
    <property type="term" value="P:'de novo' pyrimidine nucleobase biosynthetic process"/>
    <property type="evidence" value="ECO:0007669"/>
    <property type="project" value="InterPro"/>
</dbReference>
<evidence type="ECO:0000313" key="10">
    <source>
        <dbReference type="EMBL" id="OGN29844.1"/>
    </source>
</evidence>
<evidence type="ECO:0000256" key="5">
    <source>
        <dbReference type="ARBA" id="ARBA00022840"/>
    </source>
</evidence>
<dbReference type="PRINTS" id="PR00099">
    <property type="entry name" value="CPSGATASE"/>
</dbReference>
<dbReference type="NCBIfam" id="NF009475">
    <property type="entry name" value="PRK12838.1"/>
    <property type="match status" value="1"/>
</dbReference>
<dbReference type="STRING" id="1802701.A3A33_00970"/>
<keyword evidence="4 8" id="KW-0547">Nucleotide-binding</keyword>
<dbReference type="EC" id="6.3.5.5" evidence="8"/>
<dbReference type="PRINTS" id="PR00097">
    <property type="entry name" value="ANTSNTHASEII"/>
</dbReference>
<evidence type="ECO:0000256" key="2">
    <source>
        <dbReference type="ARBA" id="ARBA00007800"/>
    </source>
</evidence>
<dbReference type="PRINTS" id="PR00096">
    <property type="entry name" value="GATASE"/>
</dbReference>
<comment type="catalytic activity">
    <reaction evidence="8">
        <text>L-glutamine + H2O = L-glutamate + NH4(+)</text>
        <dbReference type="Rhea" id="RHEA:15889"/>
        <dbReference type="ChEBI" id="CHEBI:15377"/>
        <dbReference type="ChEBI" id="CHEBI:28938"/>
        <dbReference type="ChEBI" id="CHEBI:29985"/>
        <dbReference type="ChEBI" id="CHEBI:58359"/>
    </reaction>
</comment>
<dbReference type="GO" id="GO:0006541">
    <property type="term" value="P:glutamine metabolic process"/>
    <property type="evidence" value="ECO:0007669"/>
    <property type="project" value="InterPro"/>
</dbReference>
<comment type="subunit">
    <text evidence="8">Composed of two chains; the small (or glutamine) chain promotes the hydrolysis of glutamine to ammonia, which is used by the large (or ammonia) chain to synthesize carbamoyl phosphate. Tetramer of heterodimers (alpha,beta)4.</text>
</comment>
<feature type="binding site" evidence="8">
    <location>
        <position position="213"/>
    </location>
    <ligand>
        <name>L-glutamine</name>
        <dbReference type="ChEBI" id="CHEBI:58359"/>
    </ligand>
</feature>
<comment type="function">
    <text evidence="8">Small subunit of the glutamine-dependent carbamoyl phosphate synthetase (CPSase). CPSase catalyzes the formation of carbamoyl phosphate from the ammonia moiety of glutamine, carbonate, and phosphate donated by ATP, constituting the first step of 2 biosynthetic pathways, one leading to arginine and/or urea and the other to pyrimidine nucleotides. The small subunit (glutamine amidotransferase) binds and cleaves glutamine to supply the large subunit with the substrate ammonia.</text>
</comment>
<feature type="domain" description="Carbamoyl-phosphate synthase small subunit N-terminal" evidence="9">
    <location>
        <begin position="11"/>
        <end position="135"/>
    </location>
</feature>
<feature type="binding site" evidence="8">
    <location>
        <position position="287"/>
    </location>
    <ligand>
        <name>L-glutamine</name>
        <dbReference type="ChEBI" id="CHEBI:58359"/>
    </ligand>
</feature>
<dbReference type="GO" id="GO:0004359">
    <property type="term" value="F:glutaminase activity"/>
    <property type="evidence" value="ECO:0007669"/>
    <property type="project" value="RHEA"/>
</dbReference>
<dbReference type="Proteomes" id="UP000179047">
    <property type="component" value="Unassembled WGS sequence"/>
</dbReference>
<evidence type="ECO:0000256" key="4">
    <source>
        <dbReference type="ARBA" id="ARBA00022741"/>
    </source>
</evidence>
<dbReference type="InterPro" id="IPR006274">
    <property type="entry name" value="CarbamoylP_synth_ssu"/>
</dbReference>
<dbReference type="Pfam" id="PF00117">
    <property type="entry name" value="GATase"/>
    <property type="match status" value="1"/>
</dbReference>
<keyword evidence="6 8" id="KW-0315">Glutamine amidotransferase</keyword>
<dbReference type="EMBL" id="MGKP01000002">
    <property type="protein sequence ID" value="OGN29844.1"/>
    <property type="molecule type" value="Genomic_DNA"/>
</dbReference>
<keyword evidence="8" id="KW-0028">Amino-acid biosynthesis</keyword>
<dbReference type="GO" id="GO:0004088">
    <property type="term" value="F:carbamoyl-phosphate synthase (glutamine-hydrolyzing) activity"/>
    <property type="evidence" value="ECO:0007669"/>
    <property type="project" value="UniProtKB-UniRule"/>
</dbReference>
<evidence type="ECO:0000259" key="9">
    <source>
        <dbReference type="SMART" id="SM01097"/>
    </source>
</evidence>
<evidence type="ECO:0000256" key="7">
    <source>
        <dbReference type="ARBA" id="ARBA00048816"/>
    </source>
</evidence>
<comment type="pathway">
    <text evidence="8">Pyrimidine metabolism; UMP biosynthesis via de novo pathway; (S)-dihydroorotate from bicarbonate: step 1/3.</text>
</comment>
<dbReference type="InterPro" id="IPR017926">
    <property type="entry name" value="GATASE"/>
</dbReference>
<comment type="caution">
    <text evidence="10">The sequence shown here is derived from an EMBL/GenBank/DDBJ whole genome shotgun (WGS) entry which is preliminary data.</text>
</comment>
<dbReference type="AlphaFoldDB" id="A0A1F8GWR6"/>
<evidence type="ECO:0000256" key="3">
    <source>
        <dbReference type="ARBA" id="ARBA00022598"/>
    </source>
</evidence>
<dbReference type="InterPro" id="IPR036480">
    <property type="entry name" value="CarbP_synth_ssu_N_sf"/>
</dbReference>